<feature type="domain" description="BTB" evidence="1">
    <location>
        <begin position="40"/>
        <end position="98"/>
    </location>
</feature>
<dbReference type="Gene3D" id="3.30.710.10">
    <property type="entry name" value="Potassium Channel Kv1.1, Chain A"/>
    <property type="match status" value="1"/>
</dbReference>
<dbReference type="InterPro" id="IPR011333">
    <property type="entry name" value="SKP1/BTB/POZ_sf"/>
</dbReference>
<reference evidence="2 3" key="1">
    <citation type="submission" date="2021-06" db="EMBL/GenBank/DDBJ databases">
        <title>Caerostris extrusa draft genome.</title>
        <authorList>
            <person name="Kono N."/>
            <person name="Arakawa K."/>
        </authorList>
    </citation>
    <scope>NUCLEOTIDE SEQUENCE [LARGE SCALE GENOMIC DNA]</scope>
</reference>
<organism evidence="2 3">
    <name type="scientific">Caerostris extrusa</name>
    <name type="common">Bark spider</name>
    <name type="synonym">Caerostris bankana</name>
    <dbReference type="NCBI Taxonomy" id="172846"/>
    <lineage>
        <taxon>Eukaryota</taxon>
        <taxon>Metazoa</taxon>
        <taxon>Ecdysozoa</taxon>
        <taxon>Arthropoda</taxon>
        <taxon>Chelicerata</taxon>
        <taxon>Arachnida</taxon>
        <taxon>Araneae</taxon>
        <taxon>Araneomorphae</taxon>
        <taxon>Entelegynae</taxon>
        <taxon>Araneoidea</taxon>
        <taxon>Araneidae</taxon>
        <taxon>Caerostris</taxon>
    </lineage>
</organism>
<comment type="caution">
    <text evidence="2">The sequence shown here is derived from an EMBL/GenBank/DDBJ whole genome shotgun (WGS) entry which is preliminary data.</text>
</comment>
<gene>
    <name evidence="2" type="ORF">CEXT_711741</name>
</gene>
<dbReference type="AlphaFoldDB" id="A0AAV4WB11"/>
<accession>A0AAV4WB11</accession>
<keyword evidence="3" id="KW-1185">Reference proteome</keyword>
<evidence type="ECO:0000313" key="2">
    <source>
        <dbReference type="EMBL" id="GIY79265.1"/>
    </source>
</evidence>
<dbReference type="Pfam" id="PF00651">
    <property type="entry name" value="BTB"/>
    <property type="match status" value="1"/>
</dbReference>
<dbReference type="Proteomes" id="UP001054945">
    <property type="component" value="Unassembled WGS sequence"/>
</dbReference>
<dbReference type="InterPro" id="IPR000210">
    <property type="entry name" value="BTB/POZ_dom"/>
</dbReference>
<protein>
    <recommendedName>
        <fullName evidence="1">BTB domain-containing protein</fullName>
    </recommendedName>
</protein>
<dbReference type="PANTHER" id="PTHR24413">
    <property type="entry name" value="SPECKLE-TYPE POZ PROTEIN"/>
    <property type="match status" value="1"/>
</dbReference>
<evidence type="ECO:0000313" key="3">
    <source>
        <dbReference type="Proteomes" id="UP001054945"/>
    </source>
</evidence>
<evidence type="ECO:0000259" key="1">
    <source>
        <dbReference type="Pfam" id="PF00651"/>
    </source>
</evidence>
<proteinExistence type="predicted"/>
<sequence>MRCGTPNSYRNISCAQSDTECEVSSVQSHAHQRHEGTYEKCVEIPDVDADTMRRMLQYVYTDTLEELKWESASMLYAAADKYELLALKDHCSTIILKNNLSAKTRVNY</sequence>
<dbReference type="CDD" id="cd18186">
    <property type="entry name" value="BTB_POZ_ZBTB_KLHL-like"/>
    <property type="match status" value="1"/>
</dbReference>
<name>A0AAV4WB11_CAEEX</name>
<dbReference type="SUPFAM" id="SSF54695">
    <property type="entry name" value="POZ domain"/>
    <property type="match status" value="1"/>
</dbReference>
<dbReference type="EMBL" id="BPLR01015865">
    <property type="protein sequence ID" value="GIY79265.1"/>
    <property type="molecule type" value="Genomic_DNA"/>
</dbReference>